<gene>
    <name evidence="2" type="ORF">BG61_28405</name>
</gene>
<organism evidence="2 3">
    <name type="scientific">Caballeronia glathei</name>
    <dbReference type="NCBI Taxonomy" id="60547"/>
    <lineage>
        <taxon>Bacteria</taxon>
        <taxon>Pseudomonadati</taxon>
        <taxon>Pseudomonadota</taxon>
        <taxon>Betaproteobacteria</taxon>
        <taxon>Burkholderiales</taxon>
        <taxon>Burkholderiaceae</taxon>
        <taxon>Caballeronia</taxon>
    </lineage>
</organism>
<sequence length="67" mass="7221">MIKDVLRLKFDGGFSHDRIAASLGISKGVVTKYIGLAGAAGLDWASACDMDEGDLERRLLQSARRTP</sequence>
<proteinExistence type="predicted"/>
<feature type="domain" description="HTH IS408-type" evidence="1">
    <location>
        <begin position="2"/>
        <end position="67"/>
    </location>
</feature>
<evidence type="ECO:0000259" key="1">
    <source>
        <dbReference type="PROSITE" id="PS50532"/>
    </source>
</evidence>
<dbReference type="PROSITE" id="PS50532">
    <property type="entry name" value="HTH_IS408"/>
    <property type="match status" value="1"/>
</dbReference>
<dbReference type="Proteomes" id="UP000027466">
    <property type="component" value="Unassembled WGS sequence"/>
</dbReference>
<dbReference type="EMBL" id="JFHC01000049">
    <property type="protein sequence ID" value="KDR39906.1"/>
    <property type="molecule type" value="Genomic_DNA"/>
</dbReference>
<evidence type="ECO:0000313" key="2">
    <source>
        <dbReference type="EMBL" id="KDR39906.1"/>
    </source>
</evidence>
<protein>
    <submittedName>
        <fullName evidence="2">Transposase</fullName>
    </submittedName>
</protein>
<comment type="caution">
    <text evidence="2">The sequence shown here is derived from an EMBL/GenBank/DDBJ whole genome shotgun (WGS) entry which is preliminary data.</text>
</comment>
<reference evidence="2 3" key="1">
    <citation type="submission" date="2014-03" db="EMBL/GenBank/DDBJ databases">
        <title>Draft Genome Sequences of Four Burkholderia Strains.</title>
        <authorList>
            <person name="Liu X.Y."/>
            <person name="Li C.X."/>
            <person name="Xu J.H."/>
        </authorList>
    </citation>
    <scope>NUCLEOTIDE SEQUENCE [LARGE SCALE GENOMIC DNA]</scope>
    <source>
        <strain evidence="2 3">DSM 50014</strain>
    </source>
</reference>
<dbReference type="InterPro" id="IPR017895">
    <property type="entry name" value="HTH_IS408/IS1162_type"/>
</dbReference>
<evidence type="ECO:0000313" key="3">
    <source>
        <dbReference type="Proteomes" id="UP000027466"/>
    </source>
</evidence>
<accession>A0A069PRI0</accession>
<dbReference type="AlphaFoldDB" id="A0A069PRI0"/>
<name>A0A069PRI0_9BURK</name>
<keyword evidence="3" id="KW-1185">Reference proteome</keyword>